<accession>A0ABP9WF80</accession>
<keyword evidence="3" id="KW-1185">Reference proteome</keyword>
<protein>
    <recommendedName>
        <fullName evidence="1">MOSC domain-containing protein</fullName>
    </recommendedName>
</protein>
<dbReference type="InterPro" id="IPR005302">
    <property type="entry name" value="MoCF_Sase_C"/>
</dbReference>
<evidence type="ECO:0000259" key="1">
    <source>
        <dbReference type="PROSITE" id="PS51340"/>
    </source>
</evidence>
<dbReference type="InterPro" id="IPR005303">
    <property type="entry name" value="MOCOS_middle"/>
</dbReference>
<proteinExistence type="predicted"/>
<evidence type="ECO:0000313" key="2">
    <source>
        <dbReference type="EMBL" id="GAA5518467.1"/>
    </source>
</evidence>
<gene>
    <name evidence="2" type="ORF">Lsed01_00894</name>
</gene>
<dbReference type="PROSITE" id="PS51340">
    <property type="entry name" value="MOSC"/>
    <property type="match status" value="1"/>
</dbReference>
<dbReference type="RefSeq" id="WP_286214533.1">
    <property type="nucleotide sequence ID" value="NZ_AP027736.1"/>
</dbReference>
<dbReference type="Pfam" id="PF03473">
    <property type="entry name" value="MOSC"/>
    <property type="match status" value="1"/>
</dbReference>
<dbReference type="InterPro" id="IPR011037">
    <property type="entry name" value="Pyrv_Knase-like_insert_dom_sf"/>
</dbReference>
<dbReference type="SUPFAM" id="SSF50800">
    <property type="entry name" value="PK beta-barrel domain-like"/>
    <property type="match status" value="1"/>
</dbReference>
<comment type="caution">
    <text evidence="2">The sequence shown here is derived from an EMBL/GenBank/DDBJ whole genome shotgun (WGS) entry which is preliminary data.</text>
</comment>
<dbReference type="Gene3D" id="2.40.33.20">
    <property type="entry name" value="PK beta-barrel domain-like"/>
    <property type="match status" value="1"/>
</dbReference>
<name>A0ABP9WF80_9MICO</name>
<organism evidence="2 3">
    <name type="scientific">Demequina sediminis</name>
    <dbReference type="NCBI Taxonomy" id="1930058"/>
    <lineage>
        <taxon>Bacteria</taxon>
        <taxon>Bacillati</taxon>
        <taxon>Actinomycetota</taxon>
        <taxon>Actinomycetes</taxon>
        <taxon>Micrococcales</taxon>
        <taxon>Demequinaceae</taxon>
        <taxon>Demequina</taxon>
    </lineage>
</organism>
<dbReference type="Proteomes" id="UP001426770">
    <property type="component" value="Unassembled WGS sequence"/>
</dbReference>
<dbReference type="Pfam" id="PF03476">
    <property type="entry name" value="MOSC_N"/>
    <property type="match status" value="1"/>
</dbReference>
<feature type="domain" description="MOSC" evidence="1">
    <location>
        <begin position="65"/>
        <end position="234"/>
    </location>
</feature>
<sequence>MRIVSLRRYPVKAMGGEPLDRAAVDARGLTGDRAFGVVDAEGWLAAGKRTRRFRRHDEVFGYAASTVDDAVVVSRDGLAWRVGDAALDADLSAAMGEPMRVLAERDSEHSFYDASPVSLVGTATLDWCRAELGVDADPRRLRVNVVVETEEPFVEEGWIGSEVVLGAVDDVGGVRLRVTARNERCRVIDLAQDGVEETARWLKPLGERRDACIAVYAHVVAPGELRVGDPVRVDPL</sequence>
<evidence type="ECO:0000313" key="3">
    <source>
        <dbReference type="Proteomes" id="UP001426770"/>
    </source>
</evidence>
<reference evidence="2 3" key="1">
    <citation type="submission" date="2024-02" db="EMBL/GenBank/DDBJ databases">
        <title>Lysinimicrobium sediminis NBRC 112286.</title>
        <authorList>
            <person name="Ichikawa N."/>
            <person name="Katano-Makiyama Y."/>
            <person name="Hidaka K."/>
        </authorList>
    </citation>
    <scope>NUCLEOTIDE SEQUENCE [LARGE SCALE GENOMIC DNA]</scope>
    <source>
        <strain evidence="2 3">NBRC 112286</strain>
    </source>
</reference>
<dbReference type="EMBL" id="BAABRR010000003">
    <property type="protein sequence ID" value="GAA5518467.1"/>
    <property type="molecule type" value="Genomic_DNA"/>
</dbReference>